<feature type="domain" description="PXA" evidence="5">
    <location>
        <begin position="102"/>
        <end position="286"/>
    </location>
</feature>
<dbReference type="Pfam" id="PF02194">
    <property type="entry name" value="PXA"/>
    <property type="match status" value="1"/>
</dbReference>
<comment type="similarity">
    <text evidence="1">Belongs to the sorting nexin family.</text>
</comment>
<dbReference type="SMART" id="SM00312">
    <property type="entry name" value="PX"/>
    <property type="match status" value="1"/>
</dbReference>
<dbReference type="Proteomes" id="UP000035680">
    <property type="component" value="Unassembled WGS sequence"/>
</dbReference>
<sequence length="941" mass="108121">MDLSVSNRKTIFTYSILVGITSILHYFELLYINLYVIICFLFGFCYVIFHQSNVVIQPKKRSLDEVAENFKFSPGINSLLKELKDSFERNTGHKERHSMASSPEVDAILEQILTYFMRDFVDNWYSGICSDSGFQESLKRMIRRTISAFSFCLSKVDWQELLTRDIVDDVASHFRLFRKAKEKLDLKKEMRYNNLESLFFDVELEMEKNYCRDLVSTTPEYEIAYFKDVVDILLYLLMPSEDFRCRPLRFILRDILVNRIFVPCFDKLSNPDYVNYMIVWLLSEVNIDTDAFILSLETSHSVPELEATLESIDEEINGLKSKDRGREFLDIVHQQIASLEFAAEIIKKRMVVLTSHPDLEILSEIEIGEQINSDLVQLPITVIMTNNVAISYFTKFLRKHGGQNYIDCFLAIEGFKVSTEQQFKALAGGEVQEKDVAKVVKDSALFLYHQFLSQEAKTRVPLDENIINKFLARLRNDEPADTWFEAIEDKLIDILSKENQYYPAFKKSNEYIDLLIELGILLASDLNKDDESIVDEEDGKSISSLGSFTSLEFSQPSVECLKRNLATSVVIEHLGIGHQGQKSFILYNVRARKESSDETSTSEWNVIRRYSDFYKLNQIVKEKYPKLKHISFPGKKAFNNFDTMFLEKRSTALNLYVNTLLETNILEANNGLDSIIYDFLTQKTYTGIKEGLSKKVISSLFNPVVTSVKAIGTVVTSVPDQVLDGVTKVSTGINRAASQVLNTMGSKSDDLSDYSRVAADIQNETFSDNIPLRVLLLFVDEVFVLRGRGQWFRRQLTSLLHQIISATLGGSINKKIIDLVNWLTSSEQVVQYLIAFRETMWPNGILNTKQEIRSLSSSLRTRLFAKTQMYALIPDELKIFIGTNVAVRGVSNISDCLQNRHLNRRLIYVILERFLVKIFPNNRFEKILPQLHSKSPRKTTA</sequence>
<keyword evidence="2" id="KW-1133">Transmembrane helix</keyword>
<dbReference type="Pfam" id="PF08628">
    <property type="entry name" value="Nexin_C"/>
    <property type="match status" value="1"/>
</dbReference>
<feature type="transmembrane region" description="Helical" evidence="2">
    <location>
        <begin position="29"/>
        <end position="49"/>
    </location>
</feature>
<feature type="domain" description="RGS" evidence="3">
    <location>
        <begin position="383"/>
        <end position="498"/>
    </location>
</feature>
<dbReference type="SMART" id="SM00315">
    <property type="entry name" value="RGS"/>
    <property type="match status" value="1"/>
</dbReference>
<dbReference type="InterPro" id="IPR001683">
    <property type="entry name" value="PX_dom"/>
</dbReference>
<dbReference type="PROSITE" id="PS50195">
    <property type="entry name" value="PX"/>
    <property type="match status" value="1"/>
</dbReference>
<dbReference type="STRING" id="75913.A0A0K0F7I2"/>
<dbReference type="PROSITE" id="PS51207">
    <property type="entry name" value="PXA"/>
    <property type="match status" value="1"/>
</dbReference>
<dbReference type="SUPFAM" id="SSF64268">
    <property type="entry name" value="PX domain"/>
    <property type="match status" value="1"/>
</dbReference>
<evidence type="ECO:0000313" key="6">
    <source>
        <dbReference type="Proteomes" id="UP000035680"/>
    </source>
</evidence>
<dbReference type="PANTHER" id="PTHR22775:SF3">
    <property type="entry name" value="SORTING NEXIN-13"/>
    <property type="match status" value="1"/>
</dbReference>
<feature type="domain" description="PX" evidence="4">
    <location>
        <begin position="565"/>
        <end position="687"/>
    </location>
</feature>
<dbReference type="PROSITE" id="PS50132">
    <property type="entry name" value="RGS"/>
    <property type="match status" value="1"/>
</dbReference>
<evidence type="ECO:0000256" key="2">
    <source>
        <dbReference type="SAM" id="Phobius"/>
    </source>
</evidence>
<dbReference type="InterPro" id="IPR036871">
    <property type="entry name" value="PX_dom_sf"/>
</dbReference>
<dbReference type="Gene3D" id="1.10.167.10">
    <property type="entry name" value="Regulator of G-protein Signalling 4, domain 2"/>
    <property type="match status" value="1"/>
</dbReference>
<dbReference type="GO" id="GO:0035091">
    <property type="term" value="F:phosphatidylinositol binding"/>
    <property type="evidence" value="ECO:0007669"/>
    <property type="project" value="InterPro"/>
</dbReference>
<evidence type="ECO:0000256" key="1">
    <source>
        <dbReference type="ARBA" id="ARBA00010883"/>
    </source>
</evidence>
<dbReference type="Pfam" id="PF00615">
    <property type="entry name" value="RGS"/>
    <property type="match status" value="1"/>
</dbReference>
<dbReference type="GO" id="GO:0005769">
    <property type="term" value="C:early endosome"/>
    <property type="evidence" value="ECO:0007669"/>
    <property type="project" value="TreeGrafter"/>
</dbReference>
<dbReference type="InterPro" id="IPR044926">
    <property type="entry name" value="RGS_subdomain_2"/>
</dbReference>
<protein>
    <submittedName>
        <fullName evidence="7">Sorting nexin-13 (inferred by orthology to a human protein)</fullName>
    </submittedName>
</protein>
<dbReference type="InterPro" id="IPR003114">
    <property type="entry name" value="Phox_assoc"/>
</dbReference>
<dbReference type="InterPro" id="IPR013937">
    <property type="entry name" value="Sorting_nexin_C"/>
</dbReference>
<dbReference type="SMART" id="SM00313">
    <property type="entry name" value="PXA"/>
    <property type="match status" value="1"/>
</dbReference>
<dbReference type="Pfam" id="PF00787">
    <property type="entry name" value="PX"/>
    <property type="match status" value="1"/>
</dbReference>
<keyword evidence="2" id="KW-0472">Membrane</keyword>
<dbReference type="Gene3D" id="3.30.1520.10">
    <property type="entry name" value="Phox-like domain"/>
    <property type="match status" value="1"/>
</dbReference>
<proteinExistence type="inferred from homology"/>
<name>A0A0K0F7I2_STRVS</name>
<dbReference type="WBParaSite" id="SVE_0477900.1">
    <property type="protein sequence ID" value="SVE_0477900.1"/>
    <property type="gene ID" value="SVE_0477900"/>
</dbReference>
<reference evidence="6" key="1">
    <citation type="submission" date="2014-07" db="EMBL/GenBank/DDBJ databases">
        <authorList>
            <person name="Martin A.A"/>
            <person name="De Silva N."/>
        </authorList>
    </citation>
    <scope>NUCLEOTIDE SEQUENCE</scope>
</reference>
<keyword evidence="2" id="KW-0812">Transmembrane</keyword>
<evidence type="ECO:0000259" key="5">
    <source>
        <dbReference type="PROSITE" id="PS51207"/>
    </source>
</evidence>
<evidence type="ECO:0000259" key="4">
    <source>
        <dbReference type="PROSITE" id="PS50195"/>
    </source>
</evidence>
<dbReference type="AlphaFoldDB" id="A0A0K0F7I2"/>
<dbReference type="InterPro" id="IPR036305">
    <property type="entry name" value="RGS_sf"/>
</dbReference>
<dbReference type="PANTHER" id="PTHR22775">
    <property type="entry name" value="SORTING NEXIN"/>
    <property type="match status" value="1"/>
</dbReference>
<reference evidence="7" key="2">
    <citation type="submission" date="2015-08" db="UniProtKB">
        <authorList>
            <consortium name="WormBaseParasite"/>
        </authorList>
    </citation>
    <scope>IDENTIFICATION</scope>
</reference>
<dbReference type="SUPFAM" id="SSF48097">
    <property type="entry name" value="Regulator of G-protein signaling, RGS"/>
    <property type="match status" value="1"/>
</dbReference>
<keyword evidence="6" id="KW-1185">Reference proteome</keyword>
<accession>A0A0K0F7I2</accession>
<evidence type="ECO:0000259" key="3">
    <source>
        <dbReference type="PROSITE" id="PS50132"/>
    </source>
</evidence>
<organism evidence="6 7">
    <name type="scientific">Strongyloides venezuelensis</name>
    <name type="common">Threadworm</name>
    <dbReference type="NCBI Taxonomy" id="75913"/>
    <lineage>
        <taxon>Eukaryota</taxon>
        <taxon>Metazoa</taxon>
        <taxon>Ecdysozoa</taxon>
        <taxon>Nematoda</taxon>
        <taxon>Chromadorea</taxon>
        <taxon>Rhabditida</taxon>
        <taxon>Tylenchina</taxon>
        <taxon>Panagrolaimomorpha</taxon>
        <taxon>Strongyloidoidea</taxon>
        <taxon>Strongyloididae</taxon>
        <taxon>Strongyloides</taxon>
    </lineage>
</organism>
<evidence type="ECO:0000313" key="7">
    <source>
        <dbReference type="WBParaSite" id="SVE_0477900.1"/>
    </source>
</evidence>
<dbReference type="InterPro" id="IPR016137">
    <property type="entry name" value="RGS"/>
</dbReference>